<organism evidence="1 2">
    <name type="scientific">Roseovarius lutimaris</name>
    <dbReference type="NCBI Taxonomy" id="1005928"/>
    <lineage>
        <taxon>Bacteria</taxon>
        <taxon>Pseudomonadati</taxon>
        <taxon>Pseudomonadota</taxon>
        <taxon>Alphaproteobacteria</taxon>
        <taxon>Rhodobacterales</taxon>
        <taxon>Roseobacteraceae</taxon>
        <taxon>Roseovarius</taxon>
    </lineage>
</organism>
<evidence type="ECO:0008006" key="3">
    <source>
        <dbReference type="Google" id="ProtNLM"/>
    </source>
</evidence>
<dbReference type="EMBL" id="FOVP01000001">
    <property type="protein sequence ID" value="SFN37005.1"/>
    <property type="molecule type" value="Genomic_DNA"/>
</dbReference>
<dbReference type="OrthoDB" id="7445868at2"/>
<keyword evidence="2" id="KW-1185">Reference proteome</keyword>
<evidence type="ECO:0000313" key="2">
    <source>
        <dbReference type="Proteomes" id="UP000198599"/>
    </source>
</evidence>
<accession>A0A1I4YG39</accession>
<dbReference type="RefSeq" id="WP_092833380.1">
    <property type="nucleotide sequence ID" value="NZ_FOVP01000001.1"/>
</dbReference>
<dbReference type="InterPro" id="IPR029063">
    <property type="entry name" value="SAM-dependent_MTases_sf"/>
</dbReference>
<sequence>MSGAPIIDRPELTLPEAEAAAVRAAYERASVILEYGSGGSTVLASEMPGKQVFSVESDQEWAQMMRAFLAQNPPAEATEVDVIWSDIGPTKDWGYPRNNSGWQRYARYPLEVWDLPEFRQPDVVLVDGRFRTGCAMAVALRSTRPVVVLVDDYKRREQYHQIEEFLGAPLRLHGRMAEFDVKPMALPADRLLSIIEMMTRP</sequence>
<dbReference type="AlphaFoldDB" id="A0A1I4YG39"/>
<protein>
    <recommendedName>
        <fullName evidence="3">Methyltransferase domain-containing protein</fullName>
    </recommendedName>
</protein>
<gene>
    <name evidence="1" type="ORF">SAMN04487859_101204</name>
</gene>
<reference evidence="2" key="1">
    <citation type="submission" date="2016-10" db="EMBL/GenBank/DDBJ databases">
        <authorList>
            <person name="Varghese N."/>
            <person name="Submissions S."/>
        </authorList>
    </citation>
    <scope>NUCLEOTIDE SEQUENCE [LARGE SCALE GENOMIC DNA]</scope>
    <source>
        <strain evidence="2">DSM 28463</strain>
    </source>
</reference>
<dbReference type="STRING" id="1005928.SAMN04487859_101204"/>
<dbReference type="SUPFAM" id="SSF53335">
    <property type="entry name" value="S-adenosyl-L-methionine-dependent methyltransferases"/>
    <property type="match status" value="1"/>
</dbReference>
<dbReference type="Gene3D" id="3.40.50.150">
    <property type="entry name" value="Vaccinia Virus protein VP39"/>
    <property type="match status" value="1"/>
</dbReference>
<proteinExistence type="predicted"/>
<name>A0A1I4YG39_9RHOB</name>
<dbReference type="Proteomes" id="UP000198599">
    <property type="component" value="Unassembled WGS sequence"/>
</dbReference>
<evidence type="ECO:0000313" key="1">
    <source>
        <dbReference type="EMBL" id="SFN37005.1"/>
    </source>
</evidence>